<evidence type="ECO:0000313" key="1">
    <source>
        <dbReference type="EMBL" id="GBM57124.1"/>
    </source>
</evidence>
<gene>
    <name evidence="1" type="ORF">AVEN_237369_1</name>
</gene>
<dbReference type="OrthoDB" id="6500668at2759"/>
<evidence type="ECO:0000313" key="2">
    <source>
        <dbReference type="Proteomes" id="UP000499080"/>
    </source>
</evidence>
<name>A0A4Y2GYD3_ARAVE</name>
<sequence length="120" mass="13417">MACLCRQQQTEAVITAAHLFMRKLTNYKVSQDIVLYAACGSTIKCYGTKALNLCLGLRRKFSCTFIVADVSHPILRSDFLERFELLVDIKNRRLIDNLTYLSAKGITAPDNSLGLSLISN</sequence>
<reference evidence="1 2" key="1">
    <citation type="journal article" date="2019" name="Sci. Rep.">
        <title>Orb-weaving spider Araneus ventricosus genome elucidates the spidroin gene catalogue.</title>
        <authorList>
            <person name="Kono N."/>
            <person name="Nakamura H."/>
            <person name="Ohtoshi R."/>
            <person name="Moran D.A.P."/>
            <person name="Shinohara A."/>
            <person name="Yoshida Y."/>
            <person name="Fujiwara M."/>
            <person name="Mori M."/>
            <person name="Tomita M."/>
            <person name="Arakawa K."/>
        </authorList>
    </citation>
    <scope>NUCLEOTIDE SEQUENCE [LARGE SCALE GENOMIC DNA]</scope>
</reference>
<comment type="caution">
    <text evidence="1">The sequence shown here is derived from an EMBL/GenBank/DDBJ whole genome shotgun (WGS) entry which is preliminary data.</text>
</comment>
<accession>A0A4Y2GYD3</accession>
<organism evidence="1 2">
    <name type="scientific">Araneus ventricosus</name>
    <name type="common">Orbweaver spider</name>
    <name type="synonym">Epeira ventricosa</name>
    <dbReference type="NCBI Taxonomy" id="182803"/>
    <lineage>
        <taxon>Eukaryota</taxon>
        <taxon>Metazoa</taxon>
        <taxon>Ecdysozoa</taxon>
        <taxon>Arthropoda</taxon>
        <taxon>Chelicerata</taxon>
        <taxon>Arachnida</taxon>
        <taxon>Araneae</taxon>
        <taxon>Araneomorphae</taxon>
        <taxon>Entelegynae</taxon>
        <taxon>Araneoidea</taxon>
        <taxon>Araneidae</taxon>
        <taxon>Araneus</taxon>
    </lineage>
</organism>
<protein>
    <submittedName>
        <fullName evidence="1">Uncharacterized protein</fullName>
    </submittedName>
</protein>
<keyword evidence="2" id="KW-1185">Reference proteome</keyword>
<dbReference type="AlphaFoldDB" id="A0A4Y2GYD3"/>
<proteinExistence type="predicted"/>
<dbReference type="Proteomes" id="UP000499080">
    <property type="component" value="Unassembled WGS sequence"/>
</dbReference>
<dbReference type="EMBL" id="BGPR01001579">
    <property type="protein sequence ID" value="GBM57124.1"/>
    <property type="molecule type" value="Genomic_DNA"/>
</dbReference>